<evidence type="ECO:0000256" key="1">
    <source>
        <dbReference type="SAM" id="SignalP"/>
    </source>
</evidence>
<dbReference type="PROSITE" id="PS51257">
    <property type="entry name" value="PROKAR_LIPOPROTEIN"/>
    <property type="match status" value="1"/>
</dbReference>
<reference evidence="2 3" key="1">
    <citation type="submission" date="2020-05" db="EMBL/GenBank/DDBJ databases">
        <title>Genomic Encyclopedia of Type Strains, Phase IV (KMG-V): Genome sequencing to study the core and pangenomes of soil and plant-associated prokaryotes.</title>
        <authorList>
            <person name="Whitman W."/>
        </authorList>
    </citation>
    <scope>NUCLEOTIDE SEQUENCE [LARGE SCALE GENOMIC DNA]</scope>
    <source>
        <strain evidence="2 3">9A</strain>
    </source>
</reference>
<accession>A0ABX2FLI4</accession>
<evidence type="ECO:0000313" key="2">
    <source>
        <dbReference type="EMBL" id="NRT17797.1"/>
    </source>
</evidence>
<dbReference type="EMBL" id="JABSNP010000002">
    <property type="protein sequence ID" value="NRT17797.1"/>
    <property type="molecule type" value="Genomic_DNA"/>
</dbReference>
<dbReference type="RefSeq" id="WP_173808567.1">
    <property type="nucleotide sequence ID" value="NZ_JABSNP010000002.1"/>
</dbReference>
<protein>
    <recommendedName>
        <fullName evidence="4">Outer membrane protein assembly factor BamE</fullName>
    </recommendedName>
</protein>
<keyword evidence="1" id="KW-0732">Signal</keyword>
<sequence>MSLNFCRALRRPGPVAAAALLSLGSCGHAIPPLPGFVPAAWRADAYGCQGRRAALLPALLKARDRLYLTRADDITALLGHPDEEELREGTEKVYIYYLVPGPQCQPGHRRSAAPCLRLHFGPLGTVTDILADPAAPGAGQ</sequence>
<evidence type="ECO:0008006" key="4">
    <source>
        <dbReference type="Google" id="ProtNLM"/>
    </source>
</evidence>
<name>A0ABX2FLI4_9BACT</name>
<dbReference type="Proteomes" id="UP000779507">
    <property type="component" value="Unassembled WGS sequence"/>
</dbReference>
<proteinExistence type="predicted"/>
<comment type="caution">
    <text evidence="2">The sequence shown here is derived from an EMBL/GenBank/DDBJ whole genome shotgun (WGS) entry which is preliminary data.</text>
</comment>
<evidence type="ECO:0000313" key="3">
    <source>
        <dbReference type="Proteomes" id="UP000779507"/>
    </source>
</evidence>
<organism evidence="2 3">
    <name type="scientific">Hymenobacter caeli</name>
    <dbReference type="NCBI Taxonomy" id="2735894"/>
    <lineage>
        <taxon>Bacteria</taxon>
        <taxon>Pseudomonadati</taxon>
        <taxon>Bacteroidota</taxon>
        <taxon>Cytophagia</taxon>
        <taxon>Cytophagales</taxon>
        <taxon>Hymenobacteraceae</taxon>
        <taxon>Hymenobacter</taxon>
    </lineage>
</organism>
<gene>
    <name evidence="2" type="ORF">HNP98_000604</name>
</gene>
<feature type="signal peptide" evidence="1">
    <location>
        <begin position="1"/>
        <end position="29"/>
    </location>
</feature>
<feature type="chain" id="PRO_5045893347" description="Outer membrane protein assembly factor BamE" evidence="1">
    <location>
        <begin position="30"/>
        <end position="140"/>
    </location>
</feature>
<keyword evidence="3" id="KW-1185">Reference proteome</keyword>